<sequence>MRINRVIICTLALLIVESAVVPWLVPSDWSERLLPHLSFIMTMFVAGFSGRHRAFLFGLGFGILSDMQYYGFLIGPYAFGMGLVGYLAGLISERRTFSLGFFMWLLMVAGVVLDTLVYFIYKLFSLTDLALGFVMYWQIAPTVLIQLLIALILYVPIRRWLVHPSLSSADESSD</sequence>
<evidence type="ECO:0000256" key="7">
    <source>
        <dbReference type="ARBA" id="ARBA00023136"/>
    </source>
</evidence>
<dbReference type="EMBL" id="JXAL01000009">
    <property type="protein sequence ID" value="KIL36409.1"/>
    <property type="molecule type" value="Genomic_DNA"/>
</dbReference>
<keyword evidence="5" id="KW-0133">Cell shape</keyword>
<dbReference type="InterPro" id="IPR007227">
    <property type="entry name" value="Cell_shape_determining_MreD"/>
</dbReference>
<evidence type="ECO:0000256" key="1">
    <source>
        <dbReference type="ARBA" id="ARBA00004651"/>
    </source>
</evidence>
<keyword evidence="6 8" id="KW-1133">Transmembrane helix</keyword>
<accession>A0ABR5A5V5</accession>
<dbReference type="Proteomes" id="UP000054526">
    <property type="component" value="Unassembled WGS sequence"/>
</dbReference>
<feature type="transmembrane region" description="Helical" evidence="8">
    <location>
        <begin position="133"/>
        <end position="157"/>
    </location>
</feature>
<feature type="transmembrane region" description="Helical" evidence="8">
    <location>
        <begin position="70"/>
        <end position="89"/>
    </location>
</feature>
<evidence type="ECO:0000256" key="4">
    <source>
        <dbReference type="ARBA" id="ARBA00022692"/>
    </source>
</evidence>
<evidence type="ECO:0000256" key="3">
    <source>
        <dbReference type="ARBA" id="ARBA00022475"/>
    </source>
</evidence>
<organism evidence="9 10">
    <name type="scientific">Cohnella kolymensis</name>
    <dbReference type="NCBI Taxonomy" id="1590652"/>
    <lineage>
        <taxon>Bacteria</taxon>
        <taxon>Bacillati</taxon>
        <taxon>Bacillota</taxon>
        <taxon>Bacilli</taxon>
        <taxon>Bacillales</taxon>
        <taxon>Paenibacillaceae</taxon>
        <taxon>Cohnella</taxon>
    </lineage>
</organism>
<evidence type="ECO:0000256" key="6">
    <source>
        <dbReference type="ARBA" id="ARBA00022989"/>
    </source>
</evidence>
<keyword evidence="3" id="KW-1003">Cell membrane</keyword>
<evidence type="ECO:0000256" key="5">
    <source>
        <dbReference type="ARBA" id="ARBA00022960"/>
    </source>
</evidence>
<dbReference type="NCBIfam" id="TIGR03426">
    <property type="entry name" value="shape_MreD"/>
    <property type="match status" value="1"/>
</dbReference>
<evidence type="ECO:0000313" key="9">
    <source>
        <dbReference type="EMBL" id="KIL36409.1"/>
    </source>
</evidence>
<evidence type="ECO:0000256" key="8">
    <source>
        <dbReference type="SAM" id="Phobius"/>
    </source>
</evidence>
<comment type="similarity">
    <text evidence="2">Belongs to the MreD family.</text>
</comment>
<evidence type="ECO:0000313" key="10">
    <source>
        <dbReference type="Proteomes" id="UP000054526"/>
    </source>
</evidence>
<comment type="caution">
    <text evidence="9">The sequence shown here is derived from an EMBL/GenBank/DDBJ whole genome shotgun (WGS) entry which is preliminary data.</text>
</comment>
<evidence type="ECO:0008006" key="11">
    <source>
        <dbReference type="Google" id="ProtNLM"/>
    </source>
</evidence>
<keyword evidence="4 8" id="KW-0812">Transmembrane</keyword>
<comment type="subcellular location">
    <subcellularLocation>
        <location evidence="1">Cell membrane</location>
        <topology evidence="1">Multi-pass membrane protein</topology>
    </subcellularLocation>
</comment>
<evidence type="ECO:0000256" key="2">
    <source>
        <dbReference type="ARBA" id="ARBA00007776"/>
    </source>
</evidence>
<dbReference type="RefSeq" id="WP_041061926.1">
    <property type="nucleotide sequence ID" value="NZ_JXAL01000009.1"/>
</dbReference>
<name>A0ABR5A5V5_9BACL</name>
<protein>
    <recommendedName>
        <fullName evidence="11">Rod shape-determining protein MreD</fullName>
    </recommendedName>
</protein>
<reference evidence="9 10" key="1">
    <citation type="submission" date="2014-12" db="EMBL/GenBank/DDBJ databases">
        <title>Draft genome sequence of Cohnella kolymensis strain B-2846.</title>
        <authorList>
            <person name="Karlyshev A.V."/>
            <person name="Kudryashova E.B."/>
        </authorList>
    </citation>
    <scope>NUCLEOTIDE SEQUENCE [LARGE SCALE GENOMIC DNA]</scope>
    <source>
        <strain evidence="9 10">VKM B-2846</strain>
    </source>
</reference>
<keyword evidence="10" id="KW-1185">Reference proteome</keyword>
<gene>
    <name evidence="9" type="ORF">SD71_08015</name>
</gene>
<feature type="transmembrane region" description="Helical" evidence="8">
    <location>
        <begin position="101"/>
        <end position="121"/>
    </location>
</feature>
<keyword evidence="7 8" id="KW-0472">Membrane</keyword>
<proteinExistence type="inferred from homology"/>